<keyword evidence="2" id="KW-1185">Reference proteome</keyword>
<comment type="caution">
    <text evidence="1">The sequence shown here is derived from an EMBL/GenBank/DDBJ whole genome shotgun (WGS) entry which is preliminary data.</text>
</comment>
<reference evidence="1 2" key="1">
    <citation type="journal article" date="2011" name="PLoS Pathog.">
        <title>Dynamic evolution of pathogenicity revealed by sequencing and comparative genomics of 19 Pseudomonas syringae isolates.</title>
        <authorList>
            <person name="Baltrus D.A."/>
            <person name="Nishimura M.T."/>
            <person name="Romanchuk A."/>
            <person name="Chang J.H."/>
            <person name="Mukhtar M.S."/>
            <person name="Cherkis K."/>
            <person name="Roach J."/>
            <person name="Grant S.R."/>
            <person name="Jones C.D."/>
            <person name="Dangl J.L."/>
        </authorList>
    </citation>
    <scope>NUCLEOTIDE SEQUENCE [LARGE SCALE GENOMIC DNA]</scope>
    <source>
        <strain evidence="1 2">1704B</strain>
    </source>
</reference>
<gene>
    <name evidence="1" type="ORF">PSYPI_47578</name>
</gene>
<evidence type="ECO:0000313" key="2">
    <source>
        <dbReference type="Proteomes" id="UP000004986"/>
    </source>
</evidence>
<proteinExistence type="predicted"/>
<accession>F3GRE5</accession>
<feature type="non-terminal residue" evidence="1">
    <location>
        <position position="41"/>
    </location>
</feature>
<sequence>VEIRFLSDLTEFGIRTQYLRLAFLPSSDSELRLVFFAIHGV</sequence>
<dbReference type="EMBL" id="AEAI01004534">
    <property type="protein sequence ID" value="EGH49648.1"/>
    <property type="molecule type" value="Genomic_DNA"/>
</dbReference>
<organism evidence="1 2">
    <name type="scientific">Pseudomonas syringae pv. pisi str. 1704B</name>
    <dbReference type="NCBI Taxonomy" id="629263"/>
    <lineage>
        <taxon>Bacteria</taxon>
        <taxon>Pseudomonadati</taxon>
        <taxon>Pseudomonadota</taxon>
        <taxon>Gammaproteobacteria</taxon>
        <taxon>Pseudomonadales</taxon>
        <taxon>Pseudomonadaceae</taxon>
        <taxon>Pseudomonas</taxon>
        <taxon>Pseudomonas syringae</taxon>
    </lineage>
</organism>
<feature type="non-terminal residue" evidence="1">
    <location>
        <position position="1"/>
    </location>
</feature>
<protein>
    <submittedName>
        <fullName evidence="1">Uncharacterized protein</fullName>
    </submittedName>
</protein>
<dbReference type="Proteomes" id="UP000004986">
    <property type="component" value="Unassembled WGS sequence"/>
</dbReference>
<name>F3GRE5_PSESJ</name>
<evidence type="ECO:0000313" key="1">
    <source>
        <dbReference type="EMBL" id="EGH49648.1"/>
    </source>
</evidence>
<dbReference type="AlphaFoldDB" id="F3GRE5"/>